<evidence type="ECO:0000256" key="13">
    <source>
        <dbReference type="RuleBase" id="RU361204"/>
    </source>
</evidence>
<dbReference type="PANTHER" id="PTHR10314">
    <property type="entry name" value="CYSTATHIONINE BETA-SYNTHASE"/>
    <property type="match status" value="1"/>
</dbReference>
<comment type="cofactor">
    <cofactor evidence="1 13">
        <name>pyridoxal 5'-phosphate</name>
        <dbReference type="ChEBI" id="CHEBI:597326"/>
    </cofactor>
</comment>
<comment type="function">
    <text evidence="10">Hydro-lyase catalyzing the first step of the transsulfuration pathway, where the hydroxyl group of L-serine is displaced by L-homocysteine in a beta-replacement reaction to form L-cystathionine, the precursor of L-cysteine. This catabolic route allows the elimination of L-methionine and the toxic metabolite L-homocysteine. Also involved in the production of hydrogen sulfide, a gasotransmitter with signaling and cytoprotective effects on neurons.</text>
</comment>
<reference evidence="15" key="1">
    <citation type="submission" date="2025-08" db="UniProtKB">
        <authorList>
            <consortium name="Ensembl"/>
        </authorList>
    </citation>
    <scope>IDENTIFICATION</scope>
</reference>
<dbReference type="SUPFAM" id="SSF54631">
    <property type="entry name" value="CBS-domain pair"/>
    <property type="match status" value="1"/>
</dbReference>
<evidence type="ECO:0000259" key="14">
    <source>
        <dbReference type="PROSITE" id="PS51371"/>
    </source>
</evidence>
<evidence type="ECO:0000256" key="8">
    <source>
        <dbReference type="ARBA" id="ARBA00023239"/>
    </source>
</evidence>
<dbReference type="GO" id="GO:0050667">
    <property type="term" value="P:homocysteine metabolic process"/>
    <property type="evidence" value="ECO:0007669"/>
    <property type="project" value="UniProtKB-ARBA"/>
</dbReference>
<keyword evidence="16" id="KW-1185">Reference proteome</keyword>
<evidence type="ECO:0000256" key="5">
    <source>
        <dbReference type="ARBA" id="ARBA00022898"/>
    </source>
</evidence>
<evidence type="ECO:0000256" key="9">
    <source>
        <dbReference type="ARBA" id="ARBA00026192"/>
    </source>
</evidence>
<dbReference type="SUPFAM" id="SSF53686">
    <property type="entry name" value="Tryptophan synthase beta subunit-like PLP-dependent enzymes"/>
    <property type="match status" value="1"/>
</dbReference>
<dbReference type="EC" id="4.2.1.22" evidence="4 13"/>
<dbReference type="GO" id="GO:0006535">
    <property type="term" value="P:cysteine biosynthetic process from serine"/>
    <property type="evidence" value="ECO:0007669"/>
    <property type="project" value="UniProtKB-UniRule"/>
</dbReference>
<dbReference type="Proteomes" id="UP000694546">
    <property type="component" value="Chromosome 20"/>
</dbReference>
<dbReference type="SMART" id="SM00116">
    <property type="entry name" value="CBS"/>
    <property type="match status" value="1"/>
</dbReference>
<dbReference type="GO" id="GO:0005634">
    <property type="term" value="C:nucleus"/>
    <property type="evidence" value="ECO:0007669"/>
    <property type="project" value="UniProtKB-SubCell"/>
</dbReference>
<sequence>DMPSHGPSPTATPSTGLDQKELVSLPQAPKILPDILSWIGGTPLVRLNKIPKACGLKCEVLVKCEYFNAGGSVKDRIALRMVEDAERDGLLRPGDTIIEPTSGNTGIGLALAAAVKGYRCVIVMPEKMSMEKVDVLRALGAEIVRTPNSAGFDSPESHVGVAWRLKNEIPNSHILDQYRNPSNPLAHYDTTAEEIWQQCDGKTPAGHAGGGGWHWGTITGIGRKLKEKCPSITIVGVDPVGSLLADPLNSPKPSAYEVEGIGYDFVPTVLDGSVIDVWCKTVDEESFIMARRLIREEGLLCGGSAGTAMVAAMRAAKDLREDQRCVVVLPDSVRNYMTKFLSDSWMSDKGFLSEDRAVATPWWWSSTLQGLHLSTPFTVLPSVSLATTISILRGRSLDQAPVVDQSGLILGMVTLGNMLSCVLAGRVMPSDPVSKVLYTQFKKVGLMDTLGKLSGILEKDHFALVVHEQTQLEGPLTWPLCADLEDGSQRTRQTVFGVVTAVDLLTHITAAQSLERPPLSARCPTTCPCDHFLSEQEGVLPEGRGSGWSLKFVTFQLGGGGKEYRSVNARYLAIKVKARWRHLAAKLITAKELE</sequence>
<organism evidence="15 16">
    <name type="scientific">Gadus morhua</name>
    <name type="common">Atlantic cod</name>
    <dbReference type="NCBI Taxonomy" id="8049"/>
    <lineage>
        <taxon>Eukaryota</taxon>
        <taxon>Metazoa</taxon>
        <taxon>Chordata</taxon>
        <taxon>Craniata</taxon>
        <taxon>Vertebrata</taxon>
        <taxon>Euteleostomi</taxon>
        <taxon>Actinopterygii</taxon>
        <taxon>Neopterygii</taxon>
        <taxon>Teleostei</taxon>
        <taxon>Neoteleostei</taxon>
        <taxon>Acanthomorphata</taxon>
        <taxon>Zeiogadaria</taxon>
        <taxon>Gadariae</taxon>
        <taxon>Gadiformes</taxon>
        <taxon>Gadoidei</taxon>
        <taxon>Gadidae</taxon>
        <taxon>Gadus</taxon>
    </lineage>
</organism>
<dbReference type="GO" id="GO:0019343">
    <property type="term" value="P:cysteine biosynthetic process via cystathionine"/>
    <property type="evidence" value="ECO:0007669"/>
    <property type="project" value="UniProtKB-UniRule"/>
</dbReference>
<dbReference type="InterPro" id="IPR001926">
    <property type="entry name" value="TrpB-like_PALP"/>
</dbReference>
<dbReference type="InterPro" id="IPR001216">
    <property type="entry name" value="P-phosphate_BS"/>
</dbReference>
<evidence type="ECO:0000313" key="15">
    <source>
        <dbReference type="Ensembl" id="ENSGMOP00000060233.1"/>
    </source>
</evidence>
<comment type="similarity">
    <text evidence="3 13">Belongs to the cysteine synthase/cystathionine beta-synthase family.</text>
</comment>
<evidence type="ECO:0000313" key="16">
    <source>
        <dbReference type="Proteomes" id="UP000694546"/>
    </source>
</evidence>
<name>A0A8C5CG80_GADMO</name>
<feature type="domain" description="CBS" evidence="14">
    <location>
        <begin position="372"/>
        <end position="430"/>
    </location>
</feature>
<keyword evidence="7 13" id="KW-0198">Cysteine biosynthesis</keyword>
<keyword evidence="6 12" id="KW-0129">CBS domain</keyword>
<dbReference type="PROSITE" id="PS00901">
    <property type="entry name" value="CYS_SYNTHASE"/>
    <property type="match status" value="1"/>
</dbReference>
<dbReference type="GO" id="GO:0005737">
    <property type="term" value="C:cytoplasm"/>
    <property type="evidence" value="ECO:0007669"/>
    <property type="project" value="UniProtKB-SubCell"/>
</dbReference>
<dbReference type="PROSITE" id="PS51371">
    <property type="entry name" value="CBS"/>
    <property type="match status" value="1"/>
</dbReference>
<dbReference type="NCBIfam" id="TIGR01137">
    <property type="entry name" value="cysta_beta"/>
    <property type="match status" value="1"/>
</dbReference>
<keyword evidence="5 13" id="KW-0663">Pyridoxal phosphate</keyword>
<dbReference type="GO" id="GO:0004122">
    <property type="term" value="F:cystathionine beta-synthase activity"/>
    <property type="evidence" value="ECO:0007669"/>
    <property type="project" value="UniProtKB-UniRule"/>
</dbReference>
<dbReference type="Gene3D" id="3.10.580.10">
    <property type="entry name" value="CBS-domain"/>
    <property type="match status" value="1"/>
</dbReference>
<dbReference type="Pfam" id="PF00291">
    <property type="entry name" value="PALP"/>
    <property type="match status" value="1"/>
</dbReference>
<evidence type="ECO:0000256" key="12">
    <source>
        <dbReference type="PROSITE-ProRule" id="PRU00703"/>
    </source>
</evidence>
<dbReference type="Pfam" id="PF00571">
    <property type="entry name" value="CBS"/>
    <property type="match status" value="1"/>
</dbReference>
<reference evidence="15" key="2">
    <citation type="submission" date="2025-09" db="UniProtKB">
        <authorList>
            <consortium name="Ensembl"/>
        </authorList>
    </citation>
    <scope>IDENTIFICATION</scope>
</reference>
<dbReference type="UniPathway" id="UPA00136">
    <property type="reaction ID" value="UER00201"/>
</dbReference>
<dbReference type="Ensembl" id="ENSGMOT00000050412.1">
    <property type="protein sequence ID" value="ENSGMOP00000060233.1"/>
    <property type="gene ID" value="ENSGMOG00000034400.1"/>
</dbReference>
<dbReference type="CDD" id="cd04608">
    <property type="entry name" value="CBS_pair_CBS"/>
    <property type="match status" value="1"/>
</dbReference>
<dbReference type="AlphaFoldDB" id="A0A8C5CG80"/>
<comment type="catalytic activity">
    <reaction evidence="11 13">
        <text>L-homocysteine + L-serine = L,L-cystathionine + H2O</text>
        <dbReference type="Rhea" id="RHEA:10112"/>
        <dbReference type="ChEBI" id="CHEBI:15377"/>
        <dbReference type="ChEBI" id="CHEBI:33384"/>
        <dbReference type="ChEBI" id="CHEBI:58161"/>
        <dbReference type="ChEBI" id="CHEBI:58199"/>
        <dbReference type="EC" id="4.2.1.22"/>
    </reaction>
</comment>
<protein>
    <recommendedName>
        <fullName evidence="9 13">Cystathionine beta-synthase</fullName>
        <ecNumber evidence="4 13">4.2.1.22</ecNumber>
    </recommendedName>
</protein>
<evidence type="ECO:0000256" key="6">
    <source>
        <dbReference type="ARBA" id="ARBA00023122"/>
    </source>
</evidence>
<evidence type="ECO:0000256" key="10">
    <source>
        <dbReference type="ARBA" id="ARBA00045425"/>
    </source>
</evidence>
<evidence type="ECO:0000256" key="7">
    <source>
        <dbReference type="ARBA" id="ARBA00023192"/>
    </source>
</evidence>
<proteinExistence type="inferred from homology"/>
<dbReference type="GeneTree" id="ENSGT00510000047027"/>
<accession>A0A8C5CG80</accession>
<evidence type="ECO:0000256" key="11">
    <source>
        <dbReference type="ARBA" id="ARBA00047490"/>
    </source>
</evidence>
<dbReference type="InterPro" id="IPR046342">
    <property type="entry name" value="CBS_dom_sf"/>
</dbReference>
<keyword evidence="8 13" id="KW-0456">Lyase</keyword>
<dbReference type="InterPro" id="IPR050214">
    <property type="entry name" value="Cys_Synth/Cystath_Beta-Synth"/>
</dbReference>
<evidence type="ECO:0000256" key="3">
    <source>
        <dbReference type="ARBA" id="ARBA00007103"/>
    </source>
</evidence>
<evidence type="ECO:0000256" key="2">
    <source>
        <dbReference type="ARBA" id="ARBA00005003"/>
    </source>
</evidence>
<comment type="pathway">
    <text evidence="2">Amino-acid biosynthesis; L-cysteine biosynthesis; L-cysteine from L-homocysteine and L-serine: step 1/2.</text>
</comment>
<dbReference type="InterPro" id="IPR005857">
    <property type="entry name" value="Cysta_beta_synth"/>
</dbReference>
<dbReference type="GO" id="GO:0046872">
    <property type="term" value="F:metal ion binding"/>
    <property type="evidence" value="ECO:0007669"/>
    <property type="project" value="UniProtKB-KW"/>
</dbReference>
<evidence type="ECO:0000256" key="1">
    <source>
        <dbReference type="ARBA" id="ARBA00001933"/>
    </source>
</evidence>
<dbReference type="InterPro" id="IPR000644">
    <property type="entry name" value="CBS_dom"/>
</dbReference>
<dbReference type="InterPro" id="IPR046353">
    <property type="entry name" value="CBS_C"/>
</dbReference>
<keyword evidence="13" id="KW-0028">Amino-acid biosynthesis</keyword>
<evidence type="ECO:0000256" key="4">
    <source>
        <dbReference type="ARBA" id="ARBA00012041"/>
    </source>
</evidence>
<dbReference type="CDD" id="cd01561">
    <property type="entry name" value="CBS_like"/>
    <property type="match status" value="1"/>
</dbReference>
<dbReference type="InterPro" id="IPR036052">
    <property type="entry name" value="TrpB-like_PALP_sf"/>
</dbReference>
<dbReference type="Gene3D" id="3.40.50.1100">
    <property type="match status" value="2"/>
</dbReference>